<evidence type="ECO:0000256" key="1">
    <source>
        <dbReference type="SAM" id="Phobius"/>
    </source>
</evidence>
<evidence type="ECO:0000259" key="2">
    <source>
        <dbReference type="Pfam" id="PF01370"/>
    </source>
</evidence>
<proteinExistence type="predicted"/>
<keyword evidence="1" id="KW-0472">Membrane</keyword>
<feature type="transmembrane region" description="Helical" evidence="1">
    <location>
        <begin position="32"/>
        <end position="51"/>
    </location>
</feature>
<feature type="non-terminal residue" evidence="3">
    <location>
        <position position="98"/>
    </location>
</feature>
<dbReference type="Pfam" id="PF01370">
    <property type="entry name" value="Epimerase"/>
    <property type="match status" value="1"/>
</dbReference>
<dbReference type="InterPro" id="IPR036291">
    <property type="entry name" value="NAD(P)-bd_dom_sf"/>
</dbReference>
<comment type="caution">
    <text evidence="3">The sequence shown here is derived from an EMBL/GenBank/DDBJ whole genome shotgun (WGS) entry which is preliminary data.</text>
</comment>
<feature type="domain" description="NAD-dependent epimerase/dehydratase" evidence="2">
    <location>
        <begin position="3"/>
        <end position="38"/>
    </location>
</feature>
<evidence type="ECO:0000313" key="3">
    <source>
        <dbReference type="EMBL" id="GAH07651.1"/>
    </source>
</evidence>
<gene>
    <name evidence="3" type="ORF">S01H4_59336</name>
</gene>
<protein>
    <recommendedName>
        <fullName evidence="2">NAD-dependent epimerase/dehydratase domain-containing protein</fullName>
    </recommendedName>
</protein>
<organism evidence="3">
    <name type="scientific">marine sediment metagenome</name>
    <dbReference type="NCBI Taxonomy" id="412755"/>
    <lineage>
        <taxon>unclassified sequences</taxon>
        <taxon>metagenomes</taxon>
        <taxon>ecological metagenomes</taxon>
    </lineage>
</organism>
<keyword evidence="1" id="KW-0812">Transmembrane</keyword>
<keyword evidence="1" id="KW-1133">Transmembrane helix</keyword>
<dbReference type="Gene3D" id="3.40.50.720">
    <property type="entry name" value="NAD(P)-binding Rossmann-like Domain"/>
    <property type="match status" value="1"/>
</dbReference>
<accession>X1CH63</accession>
<name>X1CH63_9ZZZZ</name>
<dbReference type="SUPFAM" id="SSF51735">
    <property type="entry name" value="NAD(P)-binding Rossmann-fold domains"/>
    <property type="match status" value="1"/>
</dbReference>
<dbReference type="EMBL" id="BART01034782">
    <property type="protein sequence ID" value="GAH07651.1"/>
    <property type="molecule type" value="Genomic_DNA"/>
</dbReference>
<dbReference type="InterPro" id="IPR001509">
    <property type="entry name" value="Epimerase_deHydtase"/>
</dbReference>
<dbReference type="AlphaFoldDB" id="X1CH63"/>
<sequence>MKVLITGVAGFIGSNLVERLLAEKRRLDIQKNLVSNIRIWILLVLITLFLYKSHVKKARKLIDEFVPEAKIIVGSTREILNVVEWLATGAHIVTVVPK</sequence>
<reference evidence="3" key="1">
    <citation type="journal article" date="2014" name="Front. Microbiol.">
        <title>High frequency of phylogenetically diverse reductive dehalogenase-homologous genes in deep subseafloor sedimentary metagenomes.</title>
        <authorList>
            <person name="Kawai M."/>
            <person name="Futagami T."/>
            <person name="Toyoda A."/>
            <person name="Takaki Y."/>
            <person name="Nishi S."/>
            <person name="Hori S."/>
            <person name="Arai W."/>
            <person name="Tsubouchi T."/>
            <person name="Morono Y."/>
            <person name="Uchiyama I."/>
            <person name="Ito T."/>
            <person name="Fujiyama A."/>
            <person name="Inagaki F."/>
            <person name="Takami H."/>
        </authorList>
    </citation>
    <scope>NUCLEOTIDE SEQUENCE</scope>
    <source>
        <strain evidence="3">Expedition CK06-06</strain>
    </source>
</reference>